<protein>
    <submittedName>
        <fullName evidence="2">Uncharacterized protein</fullName>
    </submittedName>
</protein>
<feature type="compositionally biased region" description="Polar residues" evidence="1">
    <location>
        <begin position="371"/>
        <end position="389"/>
    </location>
</feature>
<feature type="compositionally biased region" description="Acidic residues" evidence="1">
    <location>
        <begin position="190"/>
        <end position="210"/>
    </location>
</feature>
<reference evidence="2 3" key="1">
    <citation type="journal article" date="2014" name="Nature">
        <title>The genome of the recently domesticated crop plant sugar beet (Beta vulgaris).</title>
        <authorList>
            <person name="Dohm J.C."/>
            <person name="Minoche A.E."/>
            <person name="Holtgrawe D."/>
            <person name="Capella-Gutierrez S."/>
            <person name="Zakrzewski F."/>
            <person name="Tafer H."/>
            <person name="Rupp O."/>
            <person name="Sorensen T.R."/>
            <person name="Stracke R."/>
            <person name="Reinhardt R."/>
            <person name="Goesmann A."/>
            <person name="Kraft T."/>
            <person name="Schulz B."/>
            <person name="Stadler P.F."/>
            <person name="Schmidt T."/>
            <person name="Gabaldon T."/>
            <person name="Lehrach H."/>
            <person name="Weisshaar B."/>
            <person name="Himmelbauer H."/>
        </authorList>
    </citation>
    <scope>NUCLEOTIDE SEQUENCE [LARGE SCALE GENOMIC DNA]</scope>
    <source>
        <tissue evidence="2">Taproot</tissue>
    </source>
</reference>
<organism evidence="2 3">
    <name type="scientific">Beta vulgaris subsp. vulgaris</name>
    <name type="common">Beet</name>
    <dbReference type="NCBI Taxonomy" id="3555"/>
    <lineage>
        <taxon>Eukaryota</taxon>
        <taxon>Viridiplantae</taxon>
        <taxon>Streptophyta</taxon>
        <taxon>Embryophyta</taxon>
        <taxon>Tracheophyta</taxon>
        <taxon>Spermatophyta</taxon>
        <taxon>Magnoliopsida</taxon>
        <taxon>eudicotyledons</taxon>
        <taxon>Gunneridae</taxon>
        <taxon>Pentapetalae</taxon>
        <taxon>Caryophyllales</taxon>
        <taxon>Chenopodiaceae</taxon>
        <taxon>Betoideae</taxon>
        <taxon>Beta</taxon>
    </lineage>
</organism>
<feature type="compositionally biased region" description="Polar residues" evidence="1">
    <location>
        <begin position="334"/>
        <end position="348"/>
    </location>
</feature>
<accession>A0A0J8BCX5</accession>
<dbReference type="EMBL" id="KQ090287">
    <property type="protein sequence ID" value="KMS97923.1"/>
    <property type="molecule type" value="Genomic_DNA"/>
</dbReference>
<evidence type="ECO:0000313" key="2">
    <source>
        <dbReference type="EMBL" id="KMS97923.1"/>
    </source>
</evidence>
<proteinExistence type="predicted"/>
<gene>
    <name evidence="2" type="ORF">BVRB_4g097420</name>
</gene>
<name>A0A0J8BCX5_BETVV</name>
<feature type="region of interest" description="Disordered" evidence="1">
    <location>
        <begin position="325"/>
        <end position="352"/>
    </location>
</feature>
<dbReference type="Proteomes" id="UP000035740">
    <property type="component" value="Unassembled WGS sequence"/>
</dbReference>
<dbReference type="Gramene" id="KMS97923">
    <property type="protein sequence ID" value="KMS97923"/>
    <property type="gene ID" value="BVRB_4g097420"/>
</dbReference>
<evidence type="ECO:0000313" key="3">
    <source>
        <dbReference type="Proteomes" id="UP000035740"/>
    </source>
</evidence>
<feature type="region of interest" description="Disordered" evidence="1">
    <location>
        <begin position="171"/>
        <end position="212"/>
    </location>
</feature>
<feature type="compositionally biased region" description="Basic and acidic residues" evidence="1">
    <location>
        <begin position="123"/>
        <end position="140"/>
    </location>
</feature>
<dbReference type="AlphaFoldDB" id="A0A0J8BCX5"/>
<sequence length="499" mass="55105">MSSASGDNQNVDFVNAIFGSDLPFPEHSFKETPAIVEERSASSSSSKGGVVSFASPSTPRTFFVTRKEMVHEPISHQYWLAYDEPTIYEYGTDLGLAEETMAVPPPASMDTGSSEEPSEWDDTLSRGKTSRDECKLEGRSRVATRTAKKTATPGMVDCCSSQYEKTHTVVRTRVEDDNTEGDDERMSVSEGEEEDVGGADEDVDLDDEYLPEGYSEDPLTIIPDLSWLHDATKYDFYGAAAKLYKFPSEFELYFPEEDDVIIRPHDGCVGIYPYHFEFALRDLDKKCLGLGPRWIPTTTMPNAPPPSIEDETIASFAKSQHVAEDSGMKVDGNSVKNHQPSKSNSNSPLAGKVLHVLPTVRGGCTKRGGTIASSKNLQARSGKDSSTMEVENAENSIGVDNYPISADMAASSHHFKRKSPRTLADPAAPTLFRKFQLGFVLREMVGLSLQKWRFPPRVLFSSMTRFLFSRHVPGGLPLTLRPMSLLNLIIQIFGVILDD</sequence>
<feature type="region of interest" description="Disordered" evidence="1">
    <location>
        <begin position="102"/>
        <end position="147"/>
    </location>
</feature>
<evidence type="ECO:0000256" key="1">
    <source>
        <dbReference type="SAM" id="MobiDB-lite"/>
    </source>
</evidence>
<keyword evidence="3" id="KW-1185">Reference proteome</keyword>
<feature type="region of interest" description="Disordered" evidence="1">
    <location>
        <begin position="365"/>
        <end position="389"/>
    </location>
</feature>